<keyword evidence="3" id="KW-0145">Chemotaxis</keyword>
<dbReference type="PROSITE" id="PS50111">
    <property type="entry name" value="CHEMOTAXIS_TRANSDUC_2"/>
    <property type="match status" value="1"/>
</dbReference>
<dbReference type="PANTHER" id="PTHR43531:SF11">
    <property type="entry name" value="METHYL-ACCEPTING CHEMOTAXIS PROTEIN 3"/>
    <property type="match status" value="1"/>
</dbReference>
<dbReference type="Proteomes" id="UP000436694">
    <property type="component" value="Unassembled WGS sequence"/>
</dbReference>
<feature type="domain" description="Methyl-accepting transducer" evidence="10">
    <location>
        <begin position="458"/>
        <end position="687"/>
    </location>
</feature>
<keyword evidence="13" id="KW-1185">Reference proteome</keyword>
<dbReference type="Pfam" id="PF00672">
    <property type="entry name" value="HAMP"/>
    <property type="match status" value="1"/>
</dbReference>
<evidence type="ECO:0000256" key="4">
    <source>
        <dbReference type="ARBA" id="ARBA00022692"/>
    </source>
</evidence>
<dbReference type="InterPro" id="IPR051310">
    <property type="entry name" value="MCP_chemotaxis"/>
</dbReference>
<keyword evidence="4" id="KW-0812">Transmembrane</keyword>
<sequence length="750" mass="79472">MGPRCMRSALNTISGKLLITITLAITLLAVSFSVVKVWRVSNAVHQQTLEHATLSASDISNTLASELTGATATALAMSGALSGFLQKEPVAANDVSNLLKGVSEQHGSGFFTWMAAIPGGIADTRIIGDEGRNADGVFTPYWTKSDSGALTFETFTFKPDTDAEWYRDPIVTGEVLITEPYLSQEERLLTSVAVPVFLNGKVAAVAGVDIVLDNLTELVAGLSVFEGGSVMLLGQSGNWLANPDTDLLTKAYEGPGADAITTAVETGALQIVSDLSDGTTRLFYPFTAFSMNKTWVVVMDVPRDVFVTPVRESIKEELIVNGLLLAFTLITIFFATRKMVQRPLSKMLISINALSEGRVNQDNDLPKGKDEIGITAAALEKLRQGLVEKQNIEQGQLEAQENQKKIVQSLADGMQKLASGDLTSKLNEAFPEHYEQLRQDFNATVDTLGGMVSQVVDSAQSIRSGAAEISQASDDLSHRTESQAATLEETAAALDELTASVKSAADGAREVEATMTEARHEAENNRTVVQNAVSAMTEIEQSSNHIGQIISVIDDIAFQTNLLALNAGVEAARAGEAGRGFAVVASEVRALAQRSSDAAMEIKSLVQESSQQVDRGVTLVGKAGEALQSIVQQIAKISEQVSGIAEGAAEQSTGLHEINTGVTQLDQVTQQNAAMVEEATAAGHLLNTDAGKLAEIVGRFKVSGASAMPLAPPSQPSSAPSAHGDDDWGLEETAPAPMAANGSNKIWQDF</sequence>
<dbReference type="PROSITE" id="PS50885">
    <property type="entry name" value="HAMP"/>
    <property type="match status" value="2"/>
</dbReference>
<evidence type="ECO:0000256" key="8">
    <source>
        <dbReference type="PROSITE-ProRule" id="PRU00284"/>
    </source>
</evidence>
<feature type="domain" description="HAMP" evidence="11">
    <location>
        <begin position="401"/>
        <end position="453"/>
    </location>
</feature>
<feature type="compositionally biased region" description="Polar residues" evidence="9">
    <location>
        <begin position="741"/>
        <end position="750"/>
    </location>
</feature>
<evidence type="ECO:0000256" key="1">
    <source>
        <dbReference type="ARBA" id="ARBA00004651"/>
    </source>
</evidence>
<dbReference type="Pfam" id="PF02743">
    <property type="entry name" value="dCache_1"/>
    <property type="match status" value="1"/>
</dbReference>
<dbReference type="Gene3D" id="1.10.287.950">
    <property type="entry name" value="Methyl-accepting chemotaxis protein"/>
    <property type="match status" value="1"/>
</dbReference>
<dbReference type="PANTHER" id="PTHR43531">
    <property type="entry name" value="PROTEIN ICFG"/>
    <property type="match status" value="1"/>
</dbReference>
<dbReference type="Pfam" id="PF00015">
    <property type="entry name" value="MCPsignal"/>
    <property type="match status" value="1"/>
</dbReference>
<dbReference type="Gene3D" id="3.30.450.20">
    <property type="entry name" value="PAS domain"/>
    <property type="match status" value="2"/>
</dbReference>
<dbReference type="InterPro" id="IPR004089">
    <property type="entry name" value="MCPsignal_dom"/>
</dbReference>
<dbReference type="CDD" id="cd11386">
    <property type="entry name" value="MCP_signal"/>
    <property type="match status" value="1"/>
</dbReference>
<evidence type="ECO:0000256" key="5">
    <source>
        <dbReference type="ARBA" id="ARBA00022989"/>
    </source>
</evidence>
<keyword evidence="5" id="KW-1133">Transmembrane helix</keyword>
<evidence type="ECO:0000259" key="10">
    <source>
        <dbReference type="PROSITE" id="PS50111"/>
    </source>
</evidence>
<evidence type="ECO:0000313" key="12">
    <source>
        <dbReference type="EMBL" id="MQY42927.1"/>
    </source>
</evidence>
<feature type="domain" description="HAMP" evidence="11">
    <location>
        <begin position="338"/>
        <end position="391"/>
    </location>
</feature>
<evidence type="ECO:0000256" key="2">
    <source>
        <dbReference type="ARBA" id="ARBA00022475"/>
    </source>
</evidence>
<comment type="caution">
    <text evidence="12">The sequence shown here is derived from an EMBL/GenBank/DDBJ whole genome shotgun (WGS) entry which is preliminary data.</text>
</comment>
<dbReference type="Gene3D" id="6.10.340.10">
    <property type="match status" value="1"/>
</dbReference>
<evidence type="ECO:0000256" key="9">
    <source>
        <dbReference type="SAM" id="MobiDB-lite"/>
    </source>
</evidence>
<gene>
    <name evidence="12" type="ORF">GG681_09755</name>
</gene>
<dbReference type="EMBL" id="WIXK01000004">
    <property type="protein sequence ID" value="MQY42927.1"/>
    <property type="molecule type" value="Genomic_DNA"/>
</dbReference>
<keyword evidence="6" id="KW-0472">Membrane</keyword>
<dbReference type="SMART" id="SM00304">
    <property type="entry name" value="HAMP"/>
    <property type="match status" value="2"/>
</dbReference>
<protein>
    <submittedName>
        <fullName evidence="12">HAMP domain-containing protein</fullName>
    </submittedName>
</protein>
<dbReference type="InterPro" id="IPR033479">
    <property type="entry name" value="dCache_1"/>
</dbReference>
<organism evidence="12 13">
    <name type="scientific">Tritonibacter aquimaris</name>
    <dbReference type="NCBI Taxonomy" id="2663379"/>
    <lineage>
        <taxon>Bacteria</taxon>
        <taxon>Pseudomonadati</taxon>
        <taxon>Pseudomonadota</taxon>
        <taxon>Alphaproteobacteria</taxon>
        <taxon>Rhodobacterales</taxon>
        <taxon>Paracoccaceae</taxon>
        <taxon>Tritonibacter</taxon>
    </lineage>
</organism>
<evidence type="ECO:0000256" key="7">
    <source>
        <dbReference type="ARBA" id="ARBA00029447"/>
    </source>
</evidence>
<keyword evidence="2" id="KW-1003">Cell membrane</keyword>
<dbReference type="InterPro" id="IPR003660">
    <property type="entry name" value="HAMP_dom"/>
</dbReference>
<name>A0A844AT44_9RHOB</name>
<evidence type="ECO:0000256" key="3">
    <source>
        <dbReference type="ARBA" id="ARBA00022500"/>
    </source>
</evidence>
<dbReference type="SMART" id="SM00283">
    <property type="entry name" value="MA"/>
    <property type="match status" value="1"/>
</dbReference>
<dbReference type="FunFam" id="1.10.287.950:FF:000001">
    <property type="entry name" value="Methyl-accepting chemotaxis sensory transducer"/>
    <property type="match status" value="1"/>
</dbReference>
<dbReference type="SUPFAM" id="SSF58104">
    <property type="entry name" value="Methyl-accepting chemotaxis protein (MCP) signaling domain"/>
    <property type="match status" value="1"/>
</dbReference>
<dbReference type="CDD" id="cd12913">
    <property type="entry name" value="PDC1_MCP_like"/>
    <property type="match status" value="1"/>
</dbReference>
<reference evidence="12 13" key="1">
    <citation type="submission" date="2019-10" db="EMBL/GenBank/DDBJ databases">
        <title>Epibacterium sp. nov., isolated from seawater.</title>
        <authorList>
            <person name="Zhang X."/>
            <person name="Li N."/>
        </authorList>
    </citation>
    <scope>NUCLEOTIDE SEQUENCE [LARGE SCALE GENOMIC DNA]</scope>
    <source>
        <strain evidence="12 13">SM1969</strain>
    </source>
</reference>
<dbReference type="GO" id="GO:0007165">
    <property type="term" value="P:signal transduction"/>
    <property type="evidence" value="ECO:0007669"/>
    <property type="project" value="UniProtKB-KW"/>
</dbReference>
<accession>A0A844AT44</accession>
<comment type="similarity">
    <text evidence="7">Belongs to the methyl-accepting chemotaxis (MCP) protein family.</text>
</comment>
<evidence type="ECO:0000256" key="6">
    <source>
        <dbReference type="ARBA" id="ARBA00023136"/>
    </source>
</evidence>
<dbReference type="GO" id="GO:0006935">
    <property type="term" value="P:chemotaxis"/>
    <property type="evidence" value="ECO:0007669"/>
    <property type="project" value="UniProtKB-KW"/>
</dbReference>
<comment type="subcellular location">
    <subcellularLocation>
        <location evidence="1">Cell membrane</location>
        <topology evidence="1">Multi-pass membrane protein</topology>
    </subcellularLocation>
</comment>
<feature type="region of interest" description="Disordered" evidence="9">
    <location>
        <begin position="707"/>
        <end position="750"/>
    </location>
</feature>
<proteinExistence type="inferred from homology"/>
<keyword evidence="8" id="KW-0807">Transducer</keyword>
<dbReference type="SUPFAM" id="SSF158472">
    <property type="entry name" value="HAMP domain-like"/>
    <property type="match status" value="1"/>
</dbReference>
<dbReference type="AlphaFoldDB" id="A0A844AT44"/>
<evidence type="ECO:0000259" key="11">
    <source>
        <dbReference type="PROSITE" id="PS50885"/>
    </source>
</evidence>
<dbReference type="GO" id="GO:0005886">
    <property type="term" value="C:plasma membrane"/>
    <property type="evidence" value="ECO:0007669"/>
    <property type="project" value="UniProtKB-SubCell"/>
</dbReference>
<evidence type="ECO:0000313" key="13">
    <source>
        <dbReference type="Proteomes" id="UP000436694"/>
    </source>
</evidence>